<comment type="caution">
    <text evidence="1">The sequence shown here is derived from an EMBL/GenBank/DDBJ whole genome shotgun (WGS) entry which is preliminary data.</text>
</comment>
<evidence type="ECO:0000313" key="1">
    <source>
        <dbReference type="EMBL" id="KAI9909079.1"/>
    </source>
</evidence>
<gene>
    <name evidence="1" type="ORF">PsorP6_014819</name>
</gene>
<accession>A0ACC0VT34</accession>
<organism evidence="1 2">
    <name type="scientific">Peronosclerospora sorghi</name>
    <dbReference type="NCBI Taxonomy" id="230839"/>
    <lineage>
        <taxon>Eukaryota</taxon>
        <taxon>Sar</taxon>
        <taxon>Stramenopiles</taxon>
        <taxon>Oomycota</taxon>
        <taxon>Peronosporomycetes</taxon>
        <taxon>Peronosporales</taxon>
        <taxon>Peronosporaceae</taxon>
        <taxon>Peronosclerospora</taxon>
    </lineage>
</organism>
<proteinExistence type="predicted"/>
<reference evidence="1 2" key="1">
    <citation type="journal article" date="2022" name="bioRxiv">
        <title>The genome of the oomycete Peronosclerospora sorghi, a cosmopolitan pathogen of maize and sorghum, is inflated with dispersed pseudogenes.</title>
        <authorList>
            <person name="Fletcher K."/>
            <person name="Martin F."/>
            <person name="Isakeit T."/>
            <person name="Cavanaugh K."/>
            <person name="Magill C."/>
            <person name="Michelmore R."/>
        </authorList>
    </citation>
    <scope>NUCLEOTIDE SEQUENCE [LARGE SCALE GENOMIC DNA]</scope>
    <source>
        <strain evidence="1">P6</strain>
    </source>
</reference>
<sequence length="224" mass="25480">MYVFDRSTTETKHQLADVRVVTGSVFFLYRSHGIGGGGHESNRRYNAGSYCLREKKWDCVSSSIKVVKLFQWDECTFHLNCLGKTRSLFQISFSTFGSIPSQIFSLATLLCSKLIYNSQGSVDEKAIHGLRFIANLAKHIKVSASAIESEDEDVMQFHSFFPSFLWVVRDYTLELVDEDGNPISSSEYLERALSDQPRTPTNIECNRIGAMMKDLFPMLDCTRR</sequence>
<keyword evidence="2" id="KW-1185">Reference proteome</keyword>
<name>A0ACC0VT34_9STRA</name>
<evidence type="ECO:0000313" key="2">
    <source>
        <dbReference type="Proteomes" id="UP001163321"/>
    </source>
</evidence>
<protein>
    <submittedName>
        <fullName evidence="1">Uncharacterized protein</fullName>
    </submittedName>
</protein>
<dbReference type="Proteomes" id="UP001163321">
    <property type="component" value="Chromosome 7"/>
</dbReference>
<dbReference type="EMBL" id="CM047586">
    <property type="protein sequence ID" value="KAI9909079.1"/>
    <property type="molecule type" value="Genomic_DNA"/>
</dbReference>